<keyword evidence="2" id="KW-1185">Reference proteome</keyword>
<gene>
    <name evidence="1" type="ORF">GCM10010981_17880</name>
</gene>
<sequence length="53" mass="6055">MFPQHLHDVRLTVGERDIHDMIPAWQSTKDVVDTNQPNGIVNYIYSTCAAVQE</sequence>
<dbReference type="Proteomes" id="UP000620046">
    <property type="component" value="Unassembled WGS sequence"/>
</dbReference>
<dbReference type="EMBL" id="BMJA01000001">
    <property type="protein sequence ID" value="GGA29385.1"/>
    <property type="molecule type" value="Genomic_DNA"/>
</dbReference>
<protein>
    <submittedName>
        <fullName evidence="1">Uncharacterized protein</fullName>
    </submittedName>
</protein>
<organism evidence="1 2">
    <name type="scientific">Dyella nitratireducens</name>
    <dbReference type="NCBI Taxonomy" id="1849580"/>
    <lineage>
        <taxon>Bacteria</taxon>
        <taxon>Pseudomonadati</taxon>
        <taxon>Pseudomonadota</taxon>
        <taxon>Gammaproteobacteria</taxon>
        <taxon>Lysobacterales</taxon>
        <taxon>Rhodanobacteraceae</taxon>
        <taxon>Dyella</taxon>
    </lineage>
</organism>
<name>A0ABQ1FTT6_9GAMM</name>
<proteinExistence type="predicted"/>
<evidence type="ECO:0000313" key="2">
    <source>
        <dbReference type="Proteomes" id="UP000620046"/>
    </source>
</evidence>
<comment type="caution">
    <text evidence="1">The sequence shown here is derived from an EMBL/GenBank/DDBJ whole genome shotgun (WGS) entry which is preliminary data.</text>
</comment>
<evidence type="ECO:0000313" key="1">
    <source>
        <dbReference type="EMBL" id="GGA29385.1"/>
    </source>
</evidence>
<accession>A0ABQ1FTT6</accession>
<reference evidence="2" key="1">
    <citation type="journal article" date="2019" name="Int. J. Syst. Evol. Microbiol.">
        <title>The Global Catalogue of Microorganisms (GCM) 10K type strain sequencing project: providing services to taxonomists for standard genome sequencing and annotation.</title>
        <authorList>
            <consortium name="The Broad Institute Genomics Platform"/>
            <consortium name="The Broad Institute Genome Sequencing Center for Infectious Disease"/>
            <person name="Wu L."/>
            <person name="Ma J."/>
        </authorList>
    </citation>
    <scope>NUCLEOTIDE SEQUENCE [LARGE SCALE GENOMIC DNA]</scope>
    <source>
        <strain evidence="2">CGMCC 1.15439</strain>
    </source>
</reference>